<feature type="non-terminal residue" evidence="1">
    <location>
        <position position="1"/>
    </location>
</feature>
<keyword evidence="1" id="KW-0436">Ligase</keyword>
<organism evidence="1">
    <name type="scientific">gut metagenome</name>
    <dbReference type="NCBI Taxonomy" id="749906"/>
    <lineage>
        <taxon>unclassified sequences</taxon>
        <taxon>metagenomes</taxon>
        <taxon>organismal metagenomes</taxon>
    </lineage>
</organism>
<keyword evidence="1" id="KW-0030">Aminoacyl-tRNA synthetase</keyword>
<gene>
    <name evidence="1" type="ORF">EVA_22432</name>
</gene>
<comment type="caution">
    <text evidence="1">The sequence shown here is derived from an EMBL/GenBank/DDBJ whole genome shotgun (WGS) entry which is preliminary data.</text>
</comment>
<accession>J9F3I6</accession>
<feature type="non-terminal residue" evidence="1">
    <location>
        <position position="84"/>
    </location>
</feature>
<dbReference type="GO" id="GO:0004812">
    <property type="term" value="F:aminoacyl-tRNA ligase activity"/>
    <property type="evidence" value="ECO:0007669"/>
    <property type="project" value="UniProtKB-KW"/>
</dbReference>
<protein>
    <submittedName>
        <fullName evidence="1">Glycine tRNA synthetase</fullName>
    </submittedName>
</protein>
<proteinExistence type="predicted"/>
<reference evidence="1" key="1">
    <citation type="journal article" date="2012" name="PLoS ONE">
        <title>Gene sets for utilization of primary and secondary nutrition supplies in the distal gut of endangered iberian lynx.</title>
        <authorList>
            <person name="Alcaide M."/>
            <person name="Messina E."/>
            <person name="Richter M."/>
            <person name="Bargiela R."/>
            <person name="Peplies J."/>
            <person name="Huws S.A."/>
            <person name="Newbold C.J."/>
            <person name="Golyshin P.N."/>
            <person name="Simon M.A."/>
            <person name="Lopez G."/>
            <person name="Yakimov M.M."/>
            <person name="Ferrer M."/>
        </authorList>
    </citation>
    <scope>NUCLEOTIDE SEQUENCE</scope>
</reference>
<dbReference type="EMBL" id="AMCI01009456">
    <property type="protein sequence ID" value="EJW89461.1"/>
    <property type="molecule type" value="Genomic_DNA"/>
</dbReference>
<evidence type="ECO:0000313" key="1">
    <source>
        <dbReference type="EMBL" id="EJW89461.1"/>
    </source>
</evidence>
<sequence length="84" mass="8949">SVAFADGVESYLRTHGFLTAGSLKTVFGAPRRLAVHLDEAFTQKLVPVRVGIAADGSATPALEKKMKNLGIDCAIEDLKRVHDG</sequence>
<dbReference type="AlphaFoldDB" id="J9F3I6"/>
<name>J9F3I6_9ZZZZ</name>